<dbReference type="InterPro" id="IPR010879">
    <property type="entry name" value="DUF1508"/>
</dbReference>
<dbReference type="SUPFAM" id="SSF160113">
    <property type="entry name" value="YegP-like"/>
    <property type="match status" value="1"/>
</dbReference>
<comment type="caution">
    <text evidence="3">The sequence shown here is derived from an EMBL/GenBank/DDBJ whole genome shotgun (WGS) entry which is preliminary data.</text>
</comment>
<reference evidence="3" key="2">
    <citation type="submission" date="2020-02" db="EMBL/GenBank/DDBJ databases">
        <authorList>
            <consortium name="NCBI Pathogen Detection Project"/>
        </authorList>
    </citation>
    <scope>NUCLEOTIDE SEQUENCE</scope>
    <source>
        <strain evidence="3">CFIAFB20140171</strain>
    </source>
</reference>
<dbReference type="EMBL" id="DAAUXF010000026">
    <property type="protein sequence ID" value="HAF3613057.1"/>
    <property type="molecule type" value="Genomic_DNA"/>
</dbReference>
<reference evidence="3" key="1">
    <citation type="journal article" date="2018" name="Genome Biol.">
        <title>SKESA: strategic k-mer extension for scrupulous assemblies.</title>
        <authorList>
            <person name="Souvorov A."/>
            <person name="Agarwala R."/>
            <person name="Lipman D.J."/>
        </authorList>
    </citation>
    <scope>NUCLEOTIDE SEQUENCE</scope>
    <source>
        <strain evidence="3">CFIAFB20140171</strain>
    </source>
</reference>
<dbReference type="AlphaFoldDB" id="A0A745XLY8"/>
<protein>
    <submittedName>
        <fullName evidence="3">DUF1508 domain-containing protein</fullName>
    </submittedName>
</protein>
<accession>A0A745XLY8</accession>
<feature type="domain" description="DUF1508" evidence="2">
    <location>
        <begin position="12"/>
        <end position="40"/>
    </location>
</feature>
<sequence length="51" mass="5802">MNDTWDFYTDGKGEWRWRRTASNGRIVGASSQGYVNRADCIANARRNGYTG</sequence>
<dbReference type="InterPro" id="IPR036913">
    <property type="entry name" value="YegP-like_sf"/>
</dbReference>
<evidence type="ECO:0000256" key="1">
    <source>
        <dbReference type="ARBA" id="ARBA00007576"/>
    </source>
</evidence>
<dbReference type="Gene3D" id="3.30.160.160">
    <property type="entry name" value="YegP-like"/>
    <property type="match status" value="1"/>
</dbReference>
<evidence type="ECO:0000313" key="3">
    <source>
        <dbReference type="EMBL" id="HAF3613057.1"/>
    </source>
</evidence>
<proteinExistence type="inferred from homology"/>
<evidence type="ECO:0000259" key="2">
    <source>
        <dbReference type="Pfam" id="PF07411"/>
    </source>
</evidence>
<gene>
    <name evidence="3" type="ORF">G9A74_004590</name>
</gene>
<organism evidence="3">
    <name type="scientific">Salmonella enterica</name>
    <name type="common">Salmonella choleraesuis</name>
    <dbReference type="NCBI Taxonomy" id="28901"/>
    <lineage>
        <taxon>Bacteria</taxon>
        <taxon>Pseudomonadati</taxon>
        <taxon>Pseudomonadota</taxon>
        <taxon>Gammaproteobacteria</taxon>
        <taxon>Enterobacterales</taxon>
        <taxon>Enterobacteriaceae</taxon>
        <taxon>Salmonella</taxon>
    </lineage>
</organism>
<comment type="similarity">
    <text evidence="1">Belongs to the UPF0339 family. Duplicated subfamily.</text>
</comment>
<name>A0A745XLY8_SALER</name>
<dbReference type="Pfam" id="PF07411">
    <property type="entry name" value="DUF1508"/>
    <property type="match status" value="1"/>
</dbReference>